<keyword evidence="9 10" id="KW-0472">Membrane</keyword>
<evidence type="ECO:0000256" key="10">
    <source>
        <dbReference type="RuleBase" id="RU369019"/>
    </source>
</evidence>
<dbReference type="GO" id="GO:0005789">
    <property type="term" value="C:endoplasmic reticulum membrane"/>
    <property type="evidence" value="ECO:0007669"/>
    <property type="project" value="UniProtKB-SubCell"/>
</dbReference>
<keyword evidence="8 10" id="KW-1133">Transmembrane helix</keyword>
<evidence type="ECO:0000256" key="1">
    <source>
        <dbReference type="ARBA" id="ARBA00022448"/>
    </source>
</evidence>
<name>A0A8K0L9F6_9PEZI</name>
<gene>
    <name evidence="11" type="ORF">KVT40_000812</name>
</gene>
<dbReference type="InterPro" id="IPR015943">
    <property type="entry name" value="WD40/YVTN_repeat-like_dom_sf"/>
</dbReference>
<comment type="subcellular location">
    <subcellularLocation>
        <location evidence="10">Endoplasmic reticulum membrane</location>
        <topology evidence="10">Single-pass type II membrane protein</topology>
    </subcellularLocation>
    <subcellularLocation>
        <location evidence="10">Golgi apparatus membrane</location>
        <topology evidence="10">Single-pass type II membrane protein</topology>
    </subcellularLocation>
</comment>
<dbReference type="OrthoDB" id="16538at2759"/>
<dbReference type="PANTHER" id="PTHR23284:SF0">
    <property type="entry name" value="PROLACTIN REGULATORY ELEMENT-BINDING PROTEIN"/>
    <property type="match status" value="1"/>
</dbReference>
<dbReference type="GO" id="GO:0003400">
    <property type="term" value="P:regulation of COPII vesicle coating"/>
    <property type="evidence" value="ECO:0007669"/>
    <property type="project" value="UniProtKB-UniRule"/>
</dbReference>
<evidence type="ECO:0000313" key="12">
    <source>
        <dbReference type="Proteomes" id="UP000809789"/>
    </source>
</evidence>
<keyword evidence="4 10" id="KW-0677">Repeat</keyword>
<evidence type="ECO:0000256" key="5">
    <source>
        <dbReference type="ARBA" id="ARBA00022824"/>
    </source>
</evidence>
<evidence type="ECO:0000256" key="9">
    <source>
        <dbReference type="ARBA" id="ARBA00023136"/>
    </source>
</evidence>
<keyword evidence="7 10" id="KW-0653">Protein transport</keyword>
<dbReference type="GO" id="GO:0005085">
    <property type="term" value="F:guanyl-nucleotide exchange factor activity"/>
    <property type="evidence" value="ECO:0007669"/>
    <property type="project" value="InterPro"/>
</dbReference>
<evidence type="ECO:0000313" key="11">
    <source>
        <dbReference type="EMBL" id="KAG8631672.1"/>
    </source>
</evidence>
<evidence type="ECO:0000256" key="3">
    <source>
        <dbReference type="ARBA" id="ARBA00022692"/>
    </source>
</evidence>
<evidence type="ECO:0000256" key="2">
    <source>
        <dbReference type="ARBA" id="ARBA00022574"/>
    </source>
</evidence>
<comment type="similarity">
    <text evidence="10">Belongs to the WD repeat SEC12 family.</text>
</comment>
<keyword evidence="1 10" id="KW-0813">Transport</keyword>
<keyword evidence="5 10" id="KW-0256">Endoplasmic reticulum</keyword>
<dbReference type="PANTHER" id="PTHR23284">
    <property type="entry name" value="PROLACTIN REGULATORY ELEMENT BINDING PROTEIN"/>
    <property type="match status" value="1"/>
</dbReference>
<sequence length="619" mass="68098">MAPPVSFTKLTLSYPIYSVDFDPYNRGYLVVGGGGGEGRSGVSNKLTLLDTSSRSTLSVAGEIELSRDEDSVTSLANLASKDGLISLTGINSSEADQKAGKNEHLRAFDVRYPKRRRRNNDKEETDVKDTEGSIALIGKSSLFKPAQGPKPEQYQRVLKLSPARRSETGSKRIGVAATGLAKQSQLVVFDATKTPVKDADVINRVDLDDEAADLDIRDTGAQEFSIAWCSDYSVYEQTVAYDFQSKKKELTPKGPRNIHTLSKEADGGQSKIRAKYRSIRFLTNHHLLVLSNSPNKSGAELSIMHVYPTGPAAVLFHKVLPSHIKQAVGMDVCALDPDDKGSRQFIIAVAGQDISIEVFTINYARQTDTFTPFKNFTTLRNVHPLQMTAIKFAPFFSPDPKSSKDQYIQLASVSMGNTVVVETLALQPFDQKPKTRFVLSHPADERWNQTAYIGLISLIVLVTAILLQSMFFPEQGQALMQKLPPPIRSMLDGSAAQRLRPAARNAQQEAFEAARGLRDILHLHRKEGGTKAVVLRSPPQGSTALDVEVIPDKAAYLKKDDQARHWHELEEHEKHSWREALISAGEWTVDEGEAVLKGILFSSYAGLVGQVAGEAIRGM</sequence>
<evidence type="ECO:0000256" key="6">
    <source>
        <dbReference type="ARBA" id="ARBA00022892"/>
    </source>
</evidence>
<comment type="caution">
    <text evidence="11">The sequence shown here is derived from an EMBL/GenBank/DDBJ whole genome shotgun (WGS) entry which is preliminary data.</text>
</comment>
<accession>A0A8K0L9F6</accession>
<dbReference type="GO" id="GO:0006888">
    <property type="term" value="P:endoplasmic reticulum to Golgi vesicle-mediated transport"/>
    <property type="evidence" value="ECO:0007669"/>
    <property type="project" value="UniProtKB-UniRule"/>
</dbReference>
<comment type="function">
    <text evidence="10">Guanine nucleotide-exchange factor (GEF) required for the formation or budding of transport vesicles from the ER.</text>
</comment>
<dbReference type="AlphaFoldDB" id="A0A8K0L9F6"/>
<protein>
    <recommendedName>
        <fullName evidence="10">Guanine nucleotide-exchange factor SEC12</fullName>
    </recommendedName>
</protein>
<reference evidence="11" key="1">
    <citation type="submission" date="2021-07" db="EMBL/GenBank/DDBJ databases">
        <title>Elsinoe batatas strain:CRI-CJ2 Genome sequencing and assembly.</title>
        <authorList>
            <person name="Huang L."/>
        </authorList>
    </citation>
    <scope>NUCLEOTIDE SEQUENCE</scope>
    <source>
        <strain evidence="11">CRI-CJ2</strain>
    </source>
</reference>
<dbReference type="GO" id="GO:0000139">
    <property type="term" value="C:Golgi membrane"/>
    <property type="evidence" value="ECO:0007669"/>
    <property type="project" value="UniProtKB-SubCell"/>
</dbReference>
<dbReference type="Proteomes" id="UP000809789">
    <property type="component" value="Unassembled WGS sequence"/>
</dbReference>
<dbReference type="EMBL" id="JAESVG020000001">
    <property type="protein sequence ID" value="KAG8631672.1"/>
    <property type="molecule type" value="Genomic_DNA"/>
</dbReference>
<dbReference type="Gene3D" id="2.130.10.10">
    <property type="entry name" value="YVTN repeat-like/Quinoprotein amine dehydrogenase"/>
    <property type="match status" value="1"/>
</dbReference>
<dbReference type="GO" id="GO:0015031">
    <property type="term" value="P:protein transport"/>
    <property type="evidence" value="ECO:0007669"/>
    <property type="project" value="UniProtKB-KW"/>
</dbReference>
<keyword evidence="2 10" id="KW-0853">WD repeat</keyword>
<evidence type="ECO:0000256" key="7">
    <source>
        <dbReference type="ARBA" id="ARBA00022927"/>
    </source>
</evidence>
<keyword evidence="3 10" id="KW-0812">Transmembrane</keyword>
<dbReference type="InterPro" id="IPR045260">
    <property type="entry name" value="Sec12-like"/>
</dbReference>
<evidence type="ECO:0000256" key="4">
    <source>
        <dbReference type="ARBA" id="ARBA00022737"/>
    </source>
</evidence>
<proteinExistence type="inferred from homology"/>
<keyword evidence="12" id="KW-1185">Reference proteome</keyword>
<evidence type="ECO:0000256" key="8">
    <source>
        <dbReference type="ARBA" id="ARBA00022989"/>
    </source>
</evidence>
<feature type="transmembrane region" description="Helical" evidence="10">
    <location>
        <begin position="451"/>
        <end position="472"/>
    </location>
</feature>
<keyword evidence="6" id="KW-0931">ER-Golgi transport</keyword>
<organism evidence="11 12">
    <name type="scientific">Elsinoe batatas</name>
    <dbReference type="NCBI Taxonomy" id="2601811"/>
    <lineage>
        <taxon>Eukaryota</taxon>
        <taxon>Fungi</taxon>
        <taxon>Dikarya</taxon>
        <taxon>Ascomycota</taxon>
        <taxon>Pezizomycotina</taxon>
        <taxon>Dothideomycetes</taxon>
        <taxon>Dothideomycetidae</taxon>
        <taxon>Myriangiales</taxon>
        <taxon>Elsinoaceae</taxon>
        <taxon>Elsinoe</taxon>
    </lineage>
</organism>